<dbReference type="PANTHER" id="PTHR43791">
    <property type="entry name" value="PERMEASE-RELATED"/>
    <property type="match status" value="1"/>
</dbReference>
<name>A0A9P1H5F3_9PEZI</name>
<comment type="caution">
    <text evidence="7">The sequence shown here is derived from an EMBL/GenBank/DDBJ whole genome shotgun (WGS) entry which is preliminary data.</text>
</comment>
<keyword evidence="8" id="KW-1185">Reference proteome</keyword>
<accession>A0A9P1H5F3</accession>
<evidence type="ECO:0000256" key="1">
    <source>
        <dbReference type="ARBA" id="ARBA00004141"/>
    </source>
</evidence>
<keyword evidence="4 6" id="KW-1133">Transmembrane helix</keyword>
<dbReference type="Proteomes" id="UP000838763">
    <property type="component" value="Unassembled WGS sequence"/>
</dbReference>
<keyword evidence="3 6" id="KW-0812">Transmembrane</keyword>
<keyword evidence="5 6" id="KW-0472">Membrane</keyword>
<dbReference type="OrthoDB" id="1935484at2759"/>
<evidence type="ECO:0000313" key="8">
    <source>
        <dbReference type="Proteomes" id="UP000838763"/>
    </source>
</evidence>
<feature type="transmembrane region" description="Helical" evidence="6">
    <location>
        <begin position="470"/>
        <end position="489"/>
    </location>
</feature>
<dbReference type="SUPFAM" id="SSF103473">
    <property type="entry name" value="MFS general substrate transporter"/>
    <property type="match status" value="1"/>
</dbReference>
<evidence type="ECO:0000256" key="2">
    <source>
        <dbReference type="ARBA" id="ARBA00022448"/>
    </source>
</evidence>
<keyword evidence="2" id="KW-0813">Transport</keyword>
<organism evidence="7 8">
    <name type="scientific">Parascedosporium putredinis</name>
    <dbReference type="NCBI Taxonomy" id="1442378"/>
    <lineage>
        <taxon>Eukaryota</taxon>
        <taxon>Fungi</taxon>
        <taxon>Dikarya</taxon>
        <taxon>Ascomycota</taxon>
        <taxon>Pezizomycotina</taxon>
        <taxon>Sordariomycetes</taxon>
        <taxon>Hypocreomycetidae</taxon>
        <taxon>Microascales</taxon>
        <taxon>Microascaceae</taxon>
        <taxon>Parascedosporium</taxon>
    </lineage>
</organism>
<dbReference type="Pfam" id="PF07690">
    <property type="entry name" value="MFS_1"/>
    <property type="match status" value="1"/>
</dbReference>
<dbReference type="Gene3D" id="1.20.1250.20">
    <property type="entry name" value="MFS general substrate transporter like domains"/>
    <property type="match status" value="2"/>
</dbReference>
<dbReference type="PANTHER" id="PTHR43791:SF60">
    <property type="entry name" value="TRANSPORTER, PUTATIVE (AFU_ORTHOLOGUE AFUA_1G17160)-RELATED"/>
    <property type="match status" value="1"/>
</dbReference>
<evidence type="ECO:0000256" key="5">
    <source>
        <dbReference type="ARBA" id="ARBA00023136"/>
    </source>
</evidence>
<dbReference type="InterPro" id="IPR011701">
    <property type="entry name" value="MFS"/>
</dbReference>
<evidence type="ECO:0008006" key="9">
    <source>
        <dbReference type="Google" id="ProtNLM"/>
    </source>
</evidence>
<feature type="transmembrane region" description="Helical" evidence="6">
    <location>
        <begin position="346"/>
        <end position="367"/>
    </location>
</feature>
<proteinExistence type="predicted"/>
<evidence type="ECO:0000256" key="3">
    <source>
        <dbReference type="ARBA" id="ARBA00022692"/>
    </source>
</evidence>
<feature type="transmembrane region" description="Helical" evidence="6">
    <location>
        <begin position="166"/>
        <end position="186"/>
    </location>
</feature>
<feature type="transmembrane region" description="Helical" evidence="6">
    <location>
        <begin position="309"/>
        <end position="334"/>
    </location>
</feature>
<dbReference type="EMBL" id="CALLCH030000012">
    <property type="protein sequence ID" value="CAI4215639.1"/>
    <property type="molecule type" value="Genomic_DNA"/>
</dbReference>
<comment type="subcellular location">
    <subcellularLocation>
        <location evidence="1">Membrane</location>
        <topology evidence="1">Multi-pass membrane protein</topology>
    </subcellularLocation>
</comment>
<dbReference type="FunFam" id="1.20.1250.20:FF:000106">
    <property type="entry name" value="MFS transporter, putative"/>
    <property type="match status" value="1"/>
</dbReference>
<dbReference type="GO" id="GO:0016020">
    <property type="term" value="C:membrane"/>
    <property type="evidence" value="ECO:0007669"/>
    <property type="project" value="UniProtKB-SubCell"/>
</dbReference>
<feature type="transmembrane region" description="Helical" evidence="6">
    <location>
        <begin position="229"/>
        <end position="252"/>
    </location>
</feature>
<feature type="transmembrane region" description="Helical" evidence="6">
    <location>
        <begin position="136"/>
        <end position="154"/>
    </location>
</feature>
<protein>
    <recommendedName>
        <fullName evidence="9">Major facilitator superfamily (MFS) profile domain-containing protein</fullName>
    </recommendedName>
</protein>
<gene>
    <name evidence="7" type="ORF">PPNO1_LOCUS5346</name>
</gene>
<evidence type="ECO:0000256" key="6">
    <source>
        <dbReference type="SAM" id="Phobius"/>
    </source>
</evidence>
<feature type="transmembrane region" description="Helical" evidence="6">
    <location>
        <begin position="198"/>
        <end position="217"/>
    </location>
</feature>
<feature type="transmembrane region" description="Helical" evidence="6">
    <location>
        <begin position="373"/>
        <end position="394"/>
    </location>
</feature>
<dbReference type="AlphaFoldDB" id="A0A9P1H5F3"/>
<feature type="transmembrane region" description="Helical" evidence="6">
    <location>
        <begin position="406"/>
        <end position="424"/>
    </location>
</feature>
<dbReference type="InterPro" id="IPR036259">
    <property type="entry name" value="MFS_trans_sf"/>
</dbReference>
<dbReference type="FunFam" id="1.20.1250.20:FF:000247">
    <property type="entry name" value="MFS general substrate transporter"/>
    <property type="match status" value="1"/>
</dbReference>
<reference evidence="7" key="1">
    <citation type="submission" date="2022-11" db="EMBL/GenBank/DDBJ databases">
        <authorList>
            <person name="Scott C."/>
            <person name="Bruce N."/>
        </authorList>
    </citation>
    <scope>NUCLEOTIDE SEQUENCE</scope>
</reference>
<dbReference type="GO" id="GO:0022857">
    <property type="term" value="F:transmembrane transporter activity"/>
    <property type="evidence" value="ECO:0007669"/>
    <property type="project" value="InterPro"/>
</dbReference>
<evidence type="ECO:0000313" key="7">
    <source>
        <dbReference type="EMBL" id="CAI4215639.1"/>
    </source>
</evidence>
<evidence type="ECO:0000256" key="4">
    <source>
        <dbReference type="ARBA" id="ARBA00022989"/>
    </source>
</evidence>
<sequence>MSKGDVEIAAPSLERTSDVDKGSVAVGRQNLHAAVAPHASYEGGHRWDPSATWSPEEEKAVIRKTDLKLLTWLCIMFFGLQLDRGNLSNTLADNFLDDLGLTTDDYNNGTTIQLVCFLAAEFPVQFLTKRYGFKHILPGLMVGWGLVSTFQCFIHDRTSFYVTRAFIGLFEGGFIPGAILMATYFYTSRELSVRLAAFWSTLNVARVISALLAAGLLEMRGVNGRPGWFWLFLLEGLLTVILGLISFIWLPLSPTATKTLLWRNPWYTEREEVIMINRILRDDPAKGLTAITEPATWADVKNTWSDKSLWGLFFIGLIAYIPATPVQAYLTLTLKRVGGFTTLQSNLLTAPSAALQIVTMLALAYSSEFFNERAFHCLFGELWCLPLFTALLTLPDGGREWGRFSLVTLISGYPYFHPIVSSWISENTFDVKKRAIAAATYNVIVQIGSLIGSQIYRKWDAPYYKTGNKVLVSILALAIVTFIIQRQWLIHLNKKKENAWDAMTAEEKLEYQTNQEAREKDGNKRLDFRFQY</sequence>